<evidence type="ECO:0000256" key="6">
    <source>
        <dbReference type="ARBA" id="ARBA00023136"/>
    </source>
</evidence>
<dbReference type="PANTHER" id="PTHR23513">
    <property type="entry name" value="INTEGRAL MEMBRANE EFFLUX PROTEIN-RELATED"/>
    <property type="match status" value="1"/>
</dbReference>
<evidence type="ECO:0008006" key="10">
    <source>
        <dbReference type="Google" id="ProtNLM"/>
    </source>
</evidence>
<feature type="transmembrane region" description="Helical" evidence="7">
    <location>
        <begin position="183"/>
        <end position="202"/>
    </location>
</feature>
<accession>A0A8J3I9A8</accession>
<evidence type="ECO:0000256" key="7">
    <source>
        <dbReference type="SAM" id="Phobius"/>
    </source>
</evidence>
<dbReference type="Proteomes" id="UP000612362">
    <property type="component" value="Unassembled WGS sequence"/>
</dbReference>
<dbReference type="GO" id="GO:0005886">
    <property type="term" value="C:plasma membrane"/>
    <property type="evidence" value="ECO:0007669"/>
    <property type="project" value="UniProtKB-SubCell"/>
</dbReference>
<keyword evidence="6 7" id="KW-0472">Membrane</keyword>
<dbReference type="SUPFAM" id="SSF103473">
    <property type="entry name" value="MFS general substrate transporter"/>
    <property type="match status" value="1"/>
</dbReference>
<dbReference type="Pfam" id="PF05977">
    <property type="entry name" value="MFS_3"/>
    <property type="match status" value="1"/>
</dbReference>
<feature type="transmembrane region" description="Helical" evidence="7">
    <location>
        <begin position="67"/>
        <end position="85"/>
    </location>
</feature>
<feature type="transmembrane region" description="Helical" evidence="7">
    <location>
        <begin position="6"/>
        <end position="29"/>
    </location>
</feature>
<keyword evidence="5 7" id="KW-1133">Transmembrane helix</keyword>
<keyword evidence="3" id="KW-1003">Cell membrane</keyword>
<evidence type="ECO:0000256" key="1">
    <source>
        <dbReference type="ARBA" id="ARBA00004651"/>
    </source>
</evidence>
<evidence type="ECO:0000256" key="3">
    <source>
        <dbReference type="ARBA" id="ARBA00022475"/>
    </source>
</evidence>
<proteinExistence type="predicted"/>
<dbReference type="CDD" id="cd06173">
    <property type="entry name" value="MFS_MefA_like"/>
    <property type="match status" value="1"/>
</dbReference>
<protein>
    <recommendedName>
        <fullName evidence="10">MFS transporter</fullName>
    </recommendedName>
</protein>
<dbReference type="InterPro" id="IPR010290">
    <property type="entry name" value="TM_effector"/>
</dbReference>
<sequence length="384" mass="42224">MIALQGGLWALFGTVAIGLAPRMFLGSWGGNIIDRYPHHKVMLWASSVQLGQALGLCVLQFTGNLNLWGLYPLILLGNVASMVFGTAQPVYIMRLVPYSLLNNARYINNLTGQLAIALGAVIGGLLSAPGQLGWLFLLNTASFLPFMRVLRHMREGKRARPVQKKEKVKMREALEYLGQKREVRLAVVVYFVVTTCMSGSMLQQLTGYALGGPHAYSLLVTAASIGEFCTALVQSLRGRRRYSNVISLLGWSAWLCFFLMLGRGATSLWLAMFCLAVASVGLNAINIIATELIVNEVPEHIQGRMSAIDMMAANDGMLLNGLLVCLMLQTFKFAGVHTVAIGFTGSGLIFVGLVWVLHPRGLRLALSSTCLLWTLYKFRFRRHK</sequence>
<evidence type="ECO:0000256" key="5">
    <source>
        <dbReference type="ARBA" id="ARBA00022989"/>
    </source>
</evidence>
<reference evidence="8" key="1">
    <citation type="submission" date="2020-10" db="EMBL/GenBank/DDBJ databases">
        <title>Taxonomic study of unclassified bacteria belonging to the class Ktedonobacteria.</title>
        <authorList>
            <person name="Yabe S."/>
            <person name="Wang C.M."/>
            <person name="Zheng Y."/>
            <person name="Sakai Y."/>
            <person name="Cavaletti L."/>
            <person name="Monciardini P."/>
            <person name="Donadio S."/>
        </authorList>
    </citation>
    <scope>NUCLEOTIDE SEQUENCE</scope>
    <source>
        <strain evidence="8">SOSP1-1</strain>
    </source>
</reference>
<keyword evidence="4 7" id="KW-0812">Transmembrane</keyword>
<gene>
    <name evidence="8" type="ORF">KSX_63010</name>
</gene>
<feature type="transmembrane region" description="Helical" evidence="7">
    <location>
        <begin position="310"/>
        <end position="331"/>
    </location>
</feature>
<feature type="transmembrane region" description="Helical" evidence="7">
    <location>
        <begin position="41"/>
        <end position="61"/>
    </location>
</feature>
<comment type="subcellular location">
    <subcellularLocation>
        <location evidence="1">Cell membrane</location>
        <topology evidence="1">Multi-pass membrane protein</topology>
    </subcellularLocation>
</comment>
<dbReference type="Gene3D" id="1.20.1250.20">
    <property type="entry name" value="MFS general substrate transporter like domains"/>
    <property type="match status" value="1"/>
</dbReference>
<dbReference type="InterPro" id="IPR036259">
    <property type="entry name" value="MFS_trans_sf"/>
</dbReference>
<dbReference type="PANTHER" id="PTHR23513:SF11">
    <property type="entry name" value="STAPHYLOFERRIN A TRANSPORTER"/>
    <property type="match status" value="1"/>
</dbReference>
<evidence type="ECO:0000256" key="2">
    <source>
        <dbReference type="ARBA" id="ARBA00022448"/>
    </source>
</evidence>
<feature type="transmembrane region" description="Helical" evidence="7">
    <location>
        <begin position="268"/>
        <end position="289"/>
    </location>
</feature>
<comment type="caution">
    <text evidence="8">The sequence shown here is derived from an EMBL/GenBank/DDBJ whole genome shotgun (WGS) entry which is preliminary data.</text>
</comment>
<feature type="transmembrane region" description="Helical" evidence="7">
    <location>
        <begin position="245"/>
        <end position="262"/>
    </location>
</feature>
<dbReference type="AlphaFoldDB" id="A0A8J3I9A8"/>
<organism evidence="8 9">
    <name type="scientific">Ktedonospora formicarum</name>
    <dbReference type="NCBI Taxonomy" id="2778364"/>
    <lineage>
        <taxon>Bacteria</taxon>
        <taxon>Bacillati</taxon>
        <taxon>Chloroflexota</taxon>
        <taxon>Ktedonobacteria</taxon>
        <taxon>Ktedonobacterales</taxon>
        <taxon>Ktedonobacteraceae</taxon>
        <taxon>Ktedonospora</taxon>
    </lineage>
</organism>
<evidence type="ECO:0000313" key="9">
    <source>
        <dbReference type="Proteomes" id="UP000612362"/>
    </source>
</evidence>
<feature type="transmembrane region" description="Helical" evidence="7">
    <location>
        <begin position="337"/>
        <end position="357"/>
    </location>
</feature>
<name>A0A8J3I9A8_9CHLR</name>
<evidence type="ECO:0000313" key="8">
    <source>
        <dbReference type="EMBL" id="GHO48138.1"/>
    </source>
</evidence>
<keyword evidence="2" id="KW-0813">Transport</keyword>
<keyword evidence="9" id="KW-1185">Reference proteome</keyword>
<dbReference type="EMBL" id="BNJF01000003">
    <property type="protein sequence ID" value="GHO48138.1"/>
    <property type="molecule type" value="Genomic_DNA"/>
</dbReference>
<feature type="transmembrane region" description="Helical" evidence="7">
    <location>
        <begin position="214"/>
        <end position="233"/>
    </location>
</feature>
<evidence type="ECO:0000256" key="4">
    <source>
        <dbReference type="ARBA" id="ARBA00022692"/>
    </source>
</evidence>